<dbReference type="VEuPathDB" id="VectorBase:AGAP028658"/>
<evidence type="ECO:0000313" key="3">
    <source>
        <dbReference type="EMBL" id="CFW94401.1"/>
    </source>
</evidence>
<evidence type="ECO:0000256" key="1">
    <source>
        <dbReference type="SAM" id="SignalP"/>
    </source>
</evidence>
<evidence type="ECO:0000259" key="2">
    <source>
        <dbReference type="Pfam" id="PF01826"/>
    </source>
</evidence>
<dbReference type="PROSITE" id="PS51257">
    <property type="entry name" value="PROKAR_LIPOPROTEIN"/>
    <property type="match status" value="1"/>
</dbReference>
<dbReference type="EnsemblMetazoa" id="AGAP028658-RA">
    <property type="protein sequence ID" value="AGAP028658-PA"/>
    <property type="gene ID" value="AGAP028658"/>
</dbReference>
<protein>
    <submittedName>
        <fullName evidence="4">TIL domain-containing protein</fullName>
    </submittedName>
</protein>
<dbReference type="InterPro" id="IPR002919">
    <property type="entry name" value="TIL_dom"/>
</dbReference>
<evidence type="ECO:0000313" key="4">
    <source>
        <dbReference type="EnsemblMetazoa" id="AGAP028658-PA"/>
    </source>
</evidence>
<feature type="signal peptide" evidence="1">
    <location>
        <begin position="1"/>
        <end position="26"/>
    </location>
</feature>
<sequence length="104" mass="11376">MARFSISRWSTFVVLLVSIMAIGCLALAVDPAPIPEEYPDMICDRLNESYDPCGSGCGDLTCQNVRKNNIQCGRQCKEGCFCNRGYVRSRSGSCVPSYTCATFG</sequence>
<dbReference type="InterPro" id="IPR036084">
    <property type="entry name" value="Ser_inhib-like_sf"/>
</dbReference>
<keyword evidence="5" id="KW-1185">Reference proteome</keyword>
<feature type="domain" description="TIL" evidence="2">
    <location>
        <begin position="46"/>
        <end position="100"/>
    </location>
</feature>
<proteinExistence type="predicted"/>
<accession>A0A0E4C762</accession>
<evidence type="ECO:0000313" key="5">
    <source>
        <dbReference type="Proteomes" id="UP000007062"/>
    </source>
</evidence>
<name>A0A0E4C762_ANOGA</name>
<reference evidence="3" key="3">
    <citation type="submission" date="2015-03" db="EMBL/GenBank/DDBJ databases">
        <title>Long non-coding RNA discovery across the genus Anopheles reveals conserved secondary structures within and beyond the Gambiae complex.</title>
        <authorList>
            <person name="Jenkins A."/>
            <person name="Waterhouse R."/>
            <person name="Muskavitch M."/>
        </authorList>
    </citation>
    <scope>NUCLEOTIDE SEQUENCE</scope>
    <source>
        <tissue evidence="3">Whole body</tissue>
    </source>
</reference>
<dbReference type="Proteomes" id="UP000007062">
    <property type="component" value="Chromosome 2L"/>
</dbReference>
<reference evidence="4" key="4">
    <citation type="submission" date="2020-05" db="UniProtKB">
        <authorList>
            <consortium name="EnsemblMetazoa"/>
        </authorList>
    </citation>
    <scope>IDENTIFICATION</scope>
    <source>
        <strain evidence="4">PEST</strain>
    </source>
</reference>
<feature type="chain" id="PRO_5014511842" evidence="1">
    <location>
        <begin position="27"/>
        <end position="104"/>
    </location>
</feature>
<dbReference type="AlphaFoldDB" id="A0A0E4C762"/>
<dbReference type="EMBL" id="HACL01000107">
    <property type="protein sequence ID" value="CFW94401.1"/>
    <property type="molecule type" value="Transcribed_RNA"/>
</dbReference>
<keyword evidence="1" id="KW-0732">Signal</keyword>
<organism evidence="3">
    <name type="scientific">Anopheles gambiae</name>
    <name type="common">African malaria mosquito</name>
    <dbReference type="NCBI Taxonomy" id="7165"/>
    <lineage>
        <taxon>Eukaryota</taxon>
        <taxon>Metazoa</taxon>
        <taxon>Ecdysozoa</taxon>
        <taxon>Arthropoda</taxon>
        <taxon>Hexapoda</taxon>
        <taxon>Insecta</taxon>
        <taxon>Pterygota</taxon>
        <taxon>Neoptera</taxon>
        <taxon>Endopterygota</taxon>
        <taxon>Diptera</taxon>
        <taxon>Nematocera</taxon>
        <taxon>Culicoidea</taxon>
        <taxon>Culicidae</taxon>
        <taxon>Anophelinae</taxon>
        <taxon>Anopheles</taxon>
    </lineage>
</organism>
<dbReference type="EMBL" id="AAAB01008807">
    <property type="status" value="NOT_ANNOTATED_CDS"/>
    <property type="molecule type" value="Genomic_DNA"/>
</dbReference>
<dbReference type="OMA" id="CSAQHER"/>
<reference evidence="4 5" key="1">
    <citation type="journal article" date="2002" name="Science">
        <title>The genome sequence of the malaria mosquito Anopheles gambiae.</title>
        <authorList>
            <person name="Holt R.A."/>
            <person name="Subramanian G.M."/>
            <person name="Halpern A."/>
            <person name="Sutton G.G."/>
            <person name="Charlab R."/>
            <person name="Nusskern D.R."/>
            <person name="Wincker P."/>
            <person name="Clark A.G."/>
            <person name="Ribeiro J.M."/>
            <person name="Wides R."/>
            <person name="Salzberg S.L."/>
            <person name="Loftus B."/>
            <person name="Yandell M."/>
            <person name="Majoros W.H."/>
            <person name="Rusch D.B."/>
            <person name="Lai Z."/>
            <person name="Kraft C.L."/>
            <person name="Abril J.F."/>
            <person name="Anthouard V."/>
            <person name="Arensburger P."/>
            <person name="Atkinson P.W."/>
            <person name="Baden H."/>
            <person name="de Berardinis V."/>
            <person name="Baldwin D."/>
            <person name="Benes V."/>
            <person name="Biedler J."/>
            <person name="Blass C."/>
            <person name="Bolanos R."/>
            <person name="Boscus D."/>
            <person name="Barnstead M."/>
            <person name="Cai S."/>
            <person name="Center A."/>
            <person name="Chaturverdi K."/>
            <person name="Christophides G.K."/>
            <person name="Chrystal M.A."/>
            <person name="Clamp M."/>
            <person name="Cravchik A."/>
            <person name="Curwen V."/>
            <person name="Dana A."/>
            <person name="Delcher A."/>
            <person name="Dew I."/>
            <person name="Evans C.A."/>
            <person name="Flanigan M."/>
            <person name="Grundschober-Freimoser A."/>
            <person name="Friedli L."/>
            <person name="Gu Z."/>
            <person name="Guan P."/>
            <person name="Guigo R."/>
            <person name="Hillenmeyer M.E."/>
            <person name="Hladun S.L."/>
            <person name="Hogan J.R."/>
            <person name="Hong Y.S."/>
            <person name="Hoover J."/>
            <person name="Jaillon O."/>
            <person name="Ke Z."/>
            <person name="Kodira C."/>
            <person name="Kokoza E."/>
            <person name="Koutsos A."/>
            <person name="Letunic I."/>
            <person name="Levitsky A."/>
            <person name="Liang Y."/>
            <person name="Lin J.J."/>
            <person name="Lobo N.F."/>
            <person name="Lopez J.R."/>
            <person name="Malek J.A."/>
            <person name="McIntosh T.C."/>
            <person name="Meister S."/>
            <person name="Miller J."/>
            <person name="Mobarry C."/>
            <person name="Mongin E."/>
            <person name="Murphy S.D."/>
            <person name="O'Brochta D.A."/>
            <person name="Pfannkoch C."/>
            <person name="Qi R."/>
            <person name="Regier M.A."/>
            <person name="Remington K."/>
            <person name="Shao H."/>
            <person name="Sharakhova M.V."/>
            <person name="Sitter C.D."/>
            <person name="Shetty J."/>
            <person name="Smith T.J."/>
            <person name="Strong R."/>
            <person name="Sun J."/>
            <person name="Thomasova D."/>
            <person name="Ton L.Q."/>
            <person name="Topalis P."/>
            <person name="Tu Z."/>
            <person name="Unger M.F."/>
            <person name="Walenz B."/>
            <person name="Wang A."/>
            <person name="Wang J."/>
            <person name="Wang M."/>
            <person name="Wang X."/>
            <person name="Woodford K.J."/>
            <person name="Wortman J.R."/>
            <person name="Wu M."/>
            <person name="Yao A."/>
            <person name="Zdobnov E.M."/>
            <person name="Zhang H."/>
            <person name="Zhao Q."/>
            <person name="Zhao S."/>
            <person name="Zhu S.C."/>
            <person name="Zhimulev I."/>
            <person name="Coluzzi M."/>
            <person name="della Torre A."/>
            <person name="Roth C.W."/>
            <person name="Louis C."/>
            <person name="Kalush F."/>
            <person name="Mural R.J."/>
            <person name="Myers E.W."/>
            <person name="Adams M.D."/>
            <person name="Smith H.O."/>
            <person name="Broder S."/>
            <person name="Gardner M.J."/>
            <person name="Fraser C.M."/>
            <person name="Birney E."/>
            <person name="Bork P."/>
            <person name="Brey P.T."/>
            <person name="Venter J.C."/>
            <person name="Weissenbach J."/>
            <person name="Kafatos F.C."/>
            <person name="Collins F.H."/>
            <person name="Hoffman S.L."/>
        </authorList>
    </citation>
    <scope>NUCLEOTIDE SEQUENCE [LARGE SCALE GENOMIC DNA]</scope>
    <source>
        <strain evidence="4 5">PEST</strain>
    </source>
</reference>
<dbReference type="Gene3D" id="2.10.25.10">
    <property type="entry name" value="Laminin"/>
    <property type="match status" value="1"/>
</dbReference>
<reference evidence="4" key="2">
    <citation type="journal article" date="2004" name="Trends Parasitol.">
        <title>The Anopheles gambiae genome: an update.</title>
        <authorList>
            <person name="Mongin E."/>
            <person name="Louis C."/>
            <person name="Holt R.A."/>
            <person name="Birney E."/>
            <person name="Collins F.H."/>
        </authorList>
    </citation>
    <scope>NUCLEOTIDE SEQUENCE [LARGE SCALE GENOMIC DNA]</scope>
    <source>
        <strain evidence="4">PEST</strain>
    </source>
</reference>
<dbReference type="CDD" id="cd19941">
    <property type="entry name" value="TIL"/>
    <property type="match status" value="1"/>
</dbReference>
<dbReference type="Pfam" id="PF01826">
    <property type="entry name" value="TIL"/>
    <property type="match status" value="1"/>
</dbReference>
<dbReference type="SUPFAM" id="SSF57567">
    <property type="entry name" value="Serine protease inhibitors"/>
    <property type="match status" value="1"/>
</dbReference>